<keyword evidence="6 11" id="KW-1133">Transmembrane helix</keyword>
<evidence type="ECO:0000256" key="10">
    <source>
        <dbReference type="ARBA" id="ARBA00023201"/>
    </source>
</evidence>
<sequence length="196" mass="20959">MFLLGIVLICVLLGINPIFGAVLAGVATARADGDERDSLRRHEIDLAWDVIKKFSLALFIPLYFATVGLQLDLVHHFAIPLFLGFLTFASVTKTASVWLGARLAGESNRLACHLAAALNARGGPGIVLATVTLSAGVINKNFFTILVLLSILTSQFSGLWLQHAFLSELAVTSSTRTTISVRTNTANIGQTANTTH</sequence>
<evidence type="ECO:0000313" key="13">
    <source>
        <dbReference type="EMBL" id="RSM83178.1"/>
    </source>
</evidence>
<feature type="transmembrane region" description="Helical" evidence="11">
    <location>
        <begin position="81"/>
        <end position="101"/>
    </location>
</feature>
<dbReference type="AlphaFoldDB" id="A0A428Z6Z3"/>
<evidence type="ECO:0000259" key="12">
    <source>
        <dbReference type="Pfam" id="PF00999"/>
    </source>
</evidence>
<keyword evidence="3" id="KW-0813">Transport</keyword>
<dbReference type="Proteomes" id="UP000287547">
    <property type="component" value="Unassembled WGS sequence"/>
</dbReference>
<evidence type="ECO:0000256" key="6">
    <source>
        <dbReference type="ARBA" id="ARBA00022989"/>
    </source>
</evidence>
<evidence type="ECO:0000256" key="11">
    <source>
        <dbReference type="SAM" id="Phobius"/>
    </source>
</evidence>
<accession>A0A428Z6Z3</accession>
<dbReference type="GO" id="GO:0006814">
    <property type="term" value="P:sodium ion transport"/>
    <property type="evidence" value="ECO:0007669"/>
    <property type="project" value="UniProtKB-KW"/>
</dbReference>
<reference evidence="13 14" key="1">
    <citation type="submission" date="2018-05" db="EMBL/GenBank/DDBJ databases">
        <title>Evolution of GPA BGCs.</title>
        <authorList>
            <person name="Waglechner N."/>
            <person name="Wright G.D."/>
        </authorList>
    </citation>
    <scope>NUCLEOTIDE SEQUENCE [LARGE SCALE GENOMIC DNA]</scope>
    <source>
        <strain evidence="13 14">A82846</strain>
    </source>
</reference>
<keyword evidence="5 11" id="KW-0812">Transmembrane</keyword>
<keyword evidence="8" id="KW-0406">Ion transport</keyword>
<evidence type="ECO:0000256" key="7">
    <source>
        <dbReference type="ARBA" id="ARBA00023053"/>
    </source>
</evidence>
<keyword evidence="9 11" id="KW-0472">Membrane</keyword>
<dbReference type="Pfam" id="PF00999">
    <property type="entry name" value="Na_H_Exchanger"/>
    <property type="match status" value="1"/>
</dbReference>
<dbReference type="GO" id="GO:0016020">
    <property type="term" value="C:membrane"/>
    <property type="evidence" value="ECO:0007669"/>
    <property type="project" value="UniProtKB-SubCell"/>
</dbReference>
<gene>
    <name evidence="13" type="ORF">DMH04_23870</name>
</gene>
<comment type="similarity">
    <text evidence="2">Belongs to the monovalent cation:proton antiporter 2 (CPA2) transporter (TC 2.A.37) family.</text>
</comment>
<dbReference type="InterPro" id="IPR006153">
    <property type="entry name" value="Cation/H_exchanger_TM"/>
</dbReference>
<feature type="transmembrane region" description="Helical" evidence="11">
    <location>
        <begin position="55"/>
        <end position="74"/>
    </location>
</feature>
<evidence type="ECO:0000256" key="3">
    <source>
        <dbReference type="ARBA" id="ARBA00022448"/>
    </source>
</evidence>
<comment type="subcellular location">
    <subcellularLocation>
        <location evidence="1">Membrane</location>
        <topology evidence="1">Multi-pass membrane protein</topology>
    </subcellularLocation>
</comment>
<evidence type="ECO:0000256" key="1">
    <source>
        <dbReference type="ARBA" id="ARBA00004141"/>
    </source>
</evidence>
<dbReference type="InterPro" id="IPR038770">
    <property type="entry name" value="Na+/solute_symporter_sf"/>
</dbReference>
<proteinExistence type="inferred from homology"/>
<dbReference type="EMBL" id="QHKI01000020">
    <property type="protein sequence ID" value="RSM83178.1"/>
    <property type="molecule type" value="Genomic_DNA"/>
</dbReference>
<keyword evidence="4" id="KW-0050">Antiport</keyword>
<dbReference type="PANTHER" id="PTHR43562">
    <property type="entry name" value="NAPA-TYPE SODIUM/HYDROGEN ANTIPORTER"/>
    <property type="match status" value="1"/>
</dbReference>
<dbReference type="PANTHER" id="PTHR43562:SF3">
    <property type="entry name" value="SODIUM ION_PROTON EXCHANGER (EUROFUNG)"/>
    <property type="match status" value="1"/>
</dbReference>
<dbReference type="GO" id="GO:0015297">
    <property type="term" value="F:antiporter activity"/>
    <property type="evidence" value="ECO:0007669"/>
    <property type="project" value="UniProtKB-KW"/>
</dbReference>
<evidence type="ECO:0000256" key="9">
    <source>
        <dbReference type="ARBA" id="ARBA00023136"/>
    </source>
</evidence>
<keyword evidence="7" id="KW-0915">Sodium</keyword>
<evidence type="ECO:0000256" key="2">
    <source>
        <dbReference type="ARBA" id="ARBA00005551"/>
    </source>
</evidence>
<dbReference type="Gene3D" id="1.20.1530.20">
    <property type="match status" value="1"/>
</dbReference>
<feature type="transmembrane region" description="Helical" evidence="11">
    <location>
        <begin position="142"/>
        <end position="161"/>
    </location>
</feature>
<evidence type="ECO:0000256" key="8">
    <source>
        <dbReference type="ARBA" id="ARBA00023065"/>
    </source>
</evidence>
<evidence type="ECO:0000313" key="14">
    <source>
        <dbReference type="Proteomes" id="UP000287547"/>
    </source>
</evidence>
<protein>
    <recommendedName>
        <fullName evidence="12">Cation/H+ exchanger transmembrane domain-containing protein</fullName>
    </recommendedName>
</protein>
<dbReference type="OrthoDB" id="9793589at2"/>
<dbReference type="GO" id="GO:1902600">
    <property type="term" value="P:proton transmembrane transport"/>
    <property type="evidence" value="ECO:0007669"/>
    <property type="project" value="InterPro"/>
</dbReference>
<organism evidence="13 14">
    <name type="scientific">Kibdelosporangium aridum</name>
    <dbReference type="NCBI Taxonomy" id="2030"/>
    <lineage>
        <taxon>Bacteria</taxon>
        <taxon>Bacillati</taxon>
        <taxon>Actinomycetota</taxon>
        <taxon>Actinomycetes</taxon>
        <taxon>Pseudonocardiales</taxon>
        <taxon>Pseudonocardiaceae</taxon>
        <taxon>Kibdelosporangium</taxon>
    </lineage>
</organism>
<name>A0A428Z6Z3_KIBAR</name>
<comment type="caution">
    <text evidence="13">The sequence shown here is derived from an EMBL/GenBank/DDBJ whole genome shotgun (WGS) entry which is preliminary data.</text>
</comment>
<evidence type="ECO:0000256" key="4">
    <source>
        <dbReference type="ARBA" id="ARBA00022449"/>
    </source>
</evidence>
<keyword evidence="10" id="KW-0739">Sodium transport</keyword>
<feature type="domain" description="Cation/H+ exchanger transmembrane" evidence="12">
    <location>
        <begin position="1"/>
        <end position="163"/>
    </location>
</feature>
<evidence type="ECO:0000256" key="5">
    <source>
        <dbReference type="ARBA" id="ARBA00022692"/>
    </source>
</evidence>